<feature type="compositionally biased region" description="Low complexity" evidence="1">
    <location>
        <begin position="103"/>
        <end position="132"/>
    </location>
</feature>
<reference evidence="3" key="1">
    <citation type="journal article" date="2013" name="Proc. Natl. Acad. Sci. U.S.A.">
        <title>Genome structure and metabolic features in the red seaweed Chondrus crispus shed light on evolution of the Archaeplastida.</title>
        <authorList>
            <person name="Collen J."/>
            <person name="Porcel B."/>
            <person name="Carre W."/>
            <person name="Ball S.G."/>
            <person name="Chaparro C."/>
            <person name="Tonon T."/>
            <person name="Barbeyron T."/>
            <person name="Michel G."/>
            <person name="Noel B."/>
            <person name="Valentin K."/>
            <person name="Elias M."/>
            <person name="Artiguenave F."/>
            <person name="Arun A."/>
            <person name="Aury J.M."/>
            <person name="Barbosa-Neto J.F."/>
            <person name="Bothwell J.H."/>
            <person name="Bouget F.Y."/>
            <person name="Brillet L."/>
            <person name="Cabello-Hurtado F."/>
            <person name="Capella-Gutierrez S."/>
            <person name="Charrier B."/>
            <person name="Cladiere L."/>
            <person name="Cock J.M."/>
            <person name="Coelho S.M."/>
            <person name="Colleoni C."/>
            <person name="Czjzek M."/>
            <person name="Da Silva C."/>
            <person name="Delage L."/>
            <person name="Denoeud F."/>
            <person name="Deschamps P."/>
            <person name="Dittami S.M."/>
            <person name="Gabaldon T."/>
            <person name="Gachon C.M."/>
            <person name="Groisillier A."/>
            <person name="Herve C."/>
            <person name="Jabbari K."/>
            <person name="Katinka M."/>
            <person name="Kloareg B."/>
            <person name="Kowalczyk N."/>
            <person name="Labadie K."/>
            <person name="Leblanc C."/>
            <person name="Lopez P.J."/>
            <person name="McLachlan D.H."/>
            <person name="Meslet-Cladiere L."/>
            <person name="Moustafa A."/>
            <person name="Nehr Z."/>
            <person name="Nyvall Collen P."/>
            <person name="Panaud O."/>
            <person name="Partensky F."/>
            <person name="Poulain J."/>
            <person name="Rensing S.A."/>
            <person name="Rousvoal S."/>
            <person name="Samson G."/>
            <person name="Symeonidi A."/>
            <person name="Weissenbach J."/>
            <person name="Zambounis A."/>
            <person name="Wincker P."/>
            <person name="Boyen C."/>
        </authorList>
    </citation>
    <scope>NUCLEOTIDE SEQUENCE [LARGE SCALE GENOMIC DNA]</scope>
    <source>
        <strain evidence="3">cv. Stackhouse</strain>
    </source>
</reference>
<accession>R7QMU6</accession>
<feature type="compositionally biased region" description="Low complexity" evidence="1">
    <location>
        <begin position="62"/>
        <end position="75"/>
    </location>
</feature>
<feature type="compositionally biased region" description="Low complexity" evidence="1">
    <location>
        <begin position="145"/>
        <end position="177"/>
    </location>
</feature>
<organism evidence="2 3">
    <name type="scientific">Chondrus crispus</name>
    <name type="common">Carrageen Irish moss</name>
    <name type="synonym">Polymorpha crispa</name>
    <dbReference type="NCBI Taxonomy" id="2769"/>
    <lineage>
        <taxon>Eukaryota</taxon>
        <taxon>Rhodophyta</taxon>
        <taxon>Florideophyceae</taxon>
        <taxon>Rhodymeniophycidae</taxon>
        <taxon>Gigartinales</taxon>
        <taxon>Gigartinaceae</taxon>
        <taxon>Chondrus</taxon>
    </lineage>
</organism>
<evidence type="ECO:0000313" key="3">
    <source>
        <dbReference type="Proteomes" id="UP000012073"/>
    </source>
</evidence>
<dbReference type="Proteomes" id="UP000012073">
    <property type="component" value="Unassembled WGS sequence"/>
</dbReference>
<feature type="region of interest" description="Disordered" evidence="1">
    <location>
        <begin position="96"/>
        <end position="183"/>
    </location>
</feature>
<dbReference type="RefSeq" id="XP_005719325.1">
    <property type="nucleotide sequence ID" value="XM_005719268.1"/>
</dbReference>
<sequence>MQSQKTGSKTTEGCERACTAFARLLIIILVKIGKNRRRAVQNTARPRQHMPSFSISNSHAGTTRTSPPSPTTTTVSWSCTKLLRCPTLTTAQPISRSACMTTRSPSLSSPAVPSSTTTTAASRTTARAAASRCISPAESARSHAESSPSAACSSPSPTRVSAASSARGDAPAAPRPGYHSCSRSDPAGEYACCGRNIIRARAGRTIVPVPCDHRPARHRSRLVLPLPLRPTISTRSPPRISTDRSWISRRVPHGVYTDRLRTEIPLVVASSIVWIRPDHAPAPAPLLATPFPFPRVDALAPSLSTSLAPFISPALSLALALALSLSFSHSLKSCDELSRFPSSLIINPERRSIDAPSHEYLYMSPTTTIR</sequence>
<feature type="compositionally biased region" description="Polar residues" evidence="1">
    <location>
        <begin position="40"/>
        <end position="61"/>
    </location>
</feature>
<evidence type="ECO:0000313" key="2">
    <source>
        <dbReference type="EMBL" id="CDF39414.1"/>
    </source>
</evidence>
<evidence type="ECO:0000256" key="1">
    <source>
        <dbReference type="SAM" id="MobiDB-lite"/>
    </source>
</evidence>
<dbReference type="GeneID" id="17327044"/>
<keyword evidence="3" id="KW-1185">Reference proteome</keyword>
<dbReference type="AlphaFoldDB" id="R7QMU6"/>
<gene>
    <name evidence="2" type="ORF">CHC_T00006567001</name>
</gene>
<feature type="region of interest" description="Disordered" evidence="1">
    <location>
        <begin position="40"/>
        <end position="75"/>
    </location>
</feature>
<dbReference type="KEGG" id="ccp:CHC_T00006567001"/>
<protein>
    <submittedName>
        <fullName evidence="2">Uncharacterized protein</fullName>
    </submittedName>
</protein>
<proteinExistence type="predicted"/>
<dbReference type="Gramene" id="CDF39414">
    <property type="protein sequence ID" value="CDF39414"/>
    <property type="gene ID" value="CHC_T00006567001"/>
</dbReference>
<dbReference type="EMBL" id="HG002031">
    <property type="protein sequence ID" value="CDF39414.1"/>
    <property type="molecule type" value="Genomic_DNA"/>
</dbReference>
<name>R7QMU6_CHOCR</name>